<organism evidence="1 2">
    <name type="scientific">Romanomermis culicivorax</name>
    <name type="common">Nematode worm</name>
    <dbReference type="NCBI Taxonomy" id="13658"/>
    <lineage>
        <taxon>Eukaryota</taxon>
        <taxon>Metazoa</taxon>
        <taxon>Ecdysozoa</taxon>
        <taxon>Nematoda</taxon>
        <taxon>Enoplea</taxon>
        <taxon>Dorylaimia</taxon>
        <taxon>Mermithida</taxon>
        <taxon>Mermithoidea</taxon>
        <taxon>Mermithidae</taxon>
        <taxon>Romanomermis</taxon>
    </lineage>
</organism>
<dbReference type="WBParaSite" id="nRc.2.0.1.t13450-RA">
    <property type="protein sequence ID" value="nRc.2.0.1.t13450-RA"/>
    <property type="gene ID" value="nRc.2.0.1.g13450"/>
</dbReference>
<sequence length="67" mass="7727">MVPTLDKDVALMTMELINRIYNEAGIEIEAIGYYELQFQVLQANLQEKLRHIFEAQLAEWTTTTGLP</sequence>
<name>A0A915IH94_ROMCU</name>
<proteinExistence type="predicted"/>
<evidence type="ECO:0000313" key="2">
    <source>
        <dbReference type="WBParaSite" id="nRc.2.0.1.t13450-RA"/>
    </source>
</evidence>
<protein>
    <submittedName>
        <fullName evidence="2">Uncharacterized protein</fullName>
    </submittedName>
</protein>
<accession>A0A915IH94</accession>
<dbReference type="Proteomes" id="UP000887565">
    <property type="component" value="Unplaced"/>
</dbReference>
<evidence type="ECO:0000313" key="1">
    <source>
        <dbReference type="Proteomes" id="UP000887565"/>
    </source>
</evidence>
<reference evidence="2" key="1">
    <citation type="submission" date="2022-11" db="UniProtKB">
        <authorList>
            <consortium name="WormBaseParasite"/>
        </authorList>
    </citation>
    <scope>IDENTIFICATION</scope>
</reference>
<keyword evidence="1" id="KW-1185">Reference proteome</keyword>
<dbReference type="AlphaFoldDB" id="A0A915IH94"/>